<gene>
    <name evidence="5" type="ORF">AALT52_08740</name>
</gene>
<dbReference type="InterPro" id="IPR027417">
    <property type="entry name" value="P-loop_NTPase"/>
</dbReference>
<dbReference type="SUPFAM" id="SSF52540">
    <property type="entry name" value="P-loop containing nucleoside triphosphate hydrolases"/>
    <property type="match status" value="1"/>
</dbReference>
<dbReference type="InterPro" id="IPR003439">
    <property type="entry name" value="ABC_transporter-like_ATP-bd"/>
</dbReference>
<dbReference type="InterPro" id="IPR051782">
    <property type="entry name" value="ABC_Transporter_VariousFunc"/>
</dbReference>
<dbReference type="EMBL" id="JBCLUF010000037">
    <property type="protein sequence ID" value="MEY8662974.1"/>
    <property type="molecule type" value="Genomic_DNA"/>
</dbReference>
<dbReference type="RefSeq" id="WP_369942925.1">
    <property type="nucleotide sequence ID" value="NZ_JBCLUF010000037.1"/>
</dbReference>
<comment type="caution">
    <text evidence="5">The sequence shown here is derived from an EMBL/GenBank/DDBJ whole genome shotgun (WGS) entry which is preliminary data.</text>
</comment>
<dbReference type="PANTHER" id="PTHR42939:SF1">
    <property type="entry name" value="ABC TRANSPORTER ATP-BINDING PROTEIN ALBC-RELATED"/>
    <property type="match status" value="1"/>
</dbReference>
<proteinExistence type="predicted"/>
<evidence type="ECO:0000256" key="3">
    <source>
        <dbReference type="ARBA" id="ARBA00022840"/>
    </source>
</evidence>
<evidence type="ECO:0000313" key="5">
    <source>
        <dbReference type="EMBL" id="MEY8662974.1"/>
    </source>
</evidence>
<dbReference type="Pfam" id="PF00005">
    <property type="entry name" value="ABC_tran"/>
    <property type="match status" value="1"/>
</dbReference>
<accession>A0ABV4DRS5</accession>
<evidence type="ECO:0000256" key="2">
    <source>
        <dbReference type="ARBA" id="ARBA00022741"/>
    </source>
</evidence>
<organism evidence="5 6">
    <name type="scientific">Ligilactobacillus faecis</name>
    <dbReference type="NCBI Taxonomy" id="762833"/>
    <lineage>
        <taxon>Bacteria</taxon>
        <taxon>Bacillati</taxon>
        <taxon>Bacillota</taxon>
        <taxon>Bacilli</taxon>
        <taxon>Lactobacillales</taxon>
        <taxon>Lactobacillaceae</taxon>
        <taxon>Ligilactobacillus</taxon>
    </lineage>
</organism>
<evidence type="ECO:0000256" key="1">
    <source>
        <dbReference type="ARBA" id="ARBA00022448"/>
    </source>
</evidence>
<evidence type="ECO:0000259" key="4">
    <source>
        <dbReference type="Pfam" id="PF00005"/>
    </source>
</evidence>
<keyword evidence="2" id="KW-0547">Nucleotide-binding</keyword>
<feature type="domain" description="ABC transporter" evidence="4">
    <location>
        <begin position="25"/>
        <end position="144"/>
    </location>
</feature>
<protein>
    <submittedName>
        <fullName evidence="5">ATP-binding cassette domain-containing protein</fullName>
    </submittedName>
</protein>
<reference evidence="5 6" key="1">
    <citation type="submission" date="2024-03" db="EMBL/GenBank/DDBJ databases">
        <title>Mouse gut bacterial collection (mGBC) of GemPharmatech.</title>
        <authorList>
            <person name="He Y."/>
            <person name="Dong L."/>
            <person name="Wu D."/>
            <person name="Gao X."/>
            <person name="Lin Z."/>
        </authorList>
    </citation>
    <scope>NUCLEOTIDE SEQUENCE [LARGE SCALE GENOMIC DNA]</scope>
    <source>
        <strain evidence="5 6">15-30</strain>
    </source>
</reference>
<keyword evidence="6" id="KW-1185">Reference proteome</keyword>
<dbReference type="Gene3D" id="3.40.50.300">
    <property type="entry name" value="P-loop containing nucleotide triphosphate hydrolases"/>
    <property type="match status" value="1"/>
</dbReference>
<evidence type="ECO:0000313" key="6">
    <source>
        <dbReference type="Proteomes" id="UP001565236"/>
    </source>
</evidence>
<dbReference type="Proteomes" id="UP001565236">
    <property type="component" value="Unassembled WGS sequence"/>
</dbReference>
<keyword evidence="3 5" id="KW-0067">ATP-binding</keyword>
<keyword evidence="1" id="KW-0813">Transport</keyword>
<dbReference type="PANTHER" id="PTHR42939">
    <property type="entry name" value="ABC TRANSPORTER ATP-BINDING PROTEIN ALBC-RELATED"/>
    <property type="match status" value="1"/>
</dbReference>
<name>A0ABV4DRS5_9LACO</name>
<sequence>MIRLENVSKQFKDLSFTNVNYEFADRLYQLNGENGSGKSVLLKIIAGLDRKITGQVQNSYAKRPRLFLTDVGIGLPYLDLRDNIELSAQILGVDLNEESFLPLFREEKYLETLYAQSSLGNQNKVGLSLLFSETRYSLIVLDETLMRFSRKSRDFSHGMDRPCQAP</sequence>
<dbReference type="GO" id="GO:0005524">
    <property type="term" value="F:ATP binding"/>
    <property type="evidence" value="ECO:0007669"/>
    <property type="project" value="UniProtKB-KW"/>
</dbReference>